<dbReference type="GO" id="GO:0004497">
    <property type="term" value="F:monooxygenase activity"/>
    <property type="evidence" value="ECO:0007669"/>
    <property type="project" value="UniProtKB-KW"/>
</dbReference>
<dbReference type="InterPro" id="IPR011008">
    <property type="entry name" value="Dimeric_a/b-barrel"/>
</dbReference>
<gene>
    <name evidence="2" type="ORF">F6X42_02685</name>
</gene>
<dbReference type="Pfam" id="PF03992">
    <property type="entry name" value="ABM"/>
    <property type="match status" value="1"/>
</dbReference>
<name>A0ABR7PGS8_9BURK</name>
<protein>
    <submittedName>
        <fullName evidence="2">Antibiotic biosynthesis monooxygenase</fullName>
    </submittedName>
</protein>
<dbReference type="Proteomes" id="UP000736373">
    <property type="component" value="Unassembled WGS sequence"/>
</dbReference>
<keyword evidence="2" id="KW-0503">Monooxygenase</keyword>
<dbReference type="InterPro" id="IPR050744">
    <property type="entry name" value="AI-2_Isomerase_LsrG"/>
</dbReference>
<dbReference type="PANTHER" id="PTHR33336">
    <property type="entry name" value="QUINOL MONOOXYGENASE YGIN-RELATED"/>
    <property type="match status" value="1"/>
</dbReference>
<accession>A0ABR7PGS8</accession>
<dbReference type="PANTHER" id="PTHR33336:SF3">
    <property type="entry name" value="ABM DOMAIN-CONTAINING PROTEIN"/>
    <property type="match status" value="1"/>
</dbReference>
<dbReference type="PROSITE" id="PS51725">
    <property type="entry name" value="ABM"/>
    <property type="match status" value="1"/>
</dbReference>
<feature type="domain" description="ABM" evidence="1">
    <location>
        <begin position="2"/>
        <end position="99"/>
    </location>
</feature>
<sequence length="102" mass="11128">MIHVIATITAQPGQREAVLALFNQNRPAVLAEEGCISYEAVIDVPEFGTPQTPLGKDTFAVIERWQSAEALRAHGASTHMAEYGRNTRPLLVSRVINVLQAC</sequence>
<dbReference type="EMBL" id="VZQQ01000002">
    <property type="protein sequence ID" value="MBC8745578.1"/>
    <property type="molecule type" value="Genomic_DNA"/>
</dbReference>
<reference evidence="2 3" key="1">
    <citation type="submission" date="2019-09" db="EMBL/GenBank/DDBJ databases">
        <title>Paraburkholderia podalyriae sp. nov., A South African Podalyria-associated rhizobium.</title>
        <authorList>
            <person name="Mavima L."/>
            <person name="Beukes C.W."/>
            <person name="Palmer M."/>
            <person name="De Meyer S.E."/>
            <person name="James E.K."/>
            <person name="Maluk M."/>
            <person name="Avontuur J.R."/>
            <person name="Chan W.Y."/>
            <person name="Venter S.N."/>
            <person name="Steenkamp E.T."/>
        </authorList>
    </citation>
    <scope>NUCLEOTIDE SEQUENCE [LARGE SCALE GENOMIC DNA]</scope>
    <source>
        <strain evidence="2 3">WC7.3b</strain>
    </source>
</reference>
<dbReference type="InterPro" id="IPR007138">
    <property type="entry name" value="ABM_dom"/>
</dbReference>
<comment type="caution">
    <text evidence="2">The sequence shown here is derived from an EMBL/GenBank/DDBJ whole genome shotgun (WGS) entry which is preliminary data.</text>
</comment>
<keyword evidence="2" id="KW-0560">Oxidoreductase</keyword>
<organism evidence="2 3">
    <name type="scientific">Paraburkholderia podalyriae</name>
    <dbReference type="NCBI Taxonomy" id="1938811"/>
    <lineage>
        <taxon>Bacteria</taxon>
        <taxon>Pseudomonadati</taxon>
        <taxon>Pseudomonadota</taxon>
        <taxon>Betaproteobacteria</taxon>
        <taxon>Burkholderiales</taxon>
        <taxon>Burkholderiaceae</taxon>
        <taxon>Paraburkholderia</taxon>
    </lineage>
</organism>
<keyword evidence="3" id="KW-1185">Reference proteome</keyword>
<evidence type="ECO:0000313" key="3">
    <source>
        <dbReference type="Proteomes" id="UP000736373"/>
    </source>
</evidence>
<dbReference type="Gene3D" id="3.30.70.100">
    <property type="match status" value="1"/>
</dbReference>
<dbReference type="SUPFAM" id="SSF54909">
    <property type="entry name" value="Dimeric alpha+beta barrel"/>
    <property type="match status" value="1"/>
</dbReference>
<evidence type="ECO:0000313" key="2">
    <source>
        <dbReference type="EMBL" id="MBC8745578.1"/>
    </source>
</evidence>
<evidence type="ECO:0000259" key="1">
    <source>
        <dbReference type="PROSITE" id="PS51725"/>
    </source>
</evidence>
<proteinExistence type="predicted"/>